<keyword evidence="3" id="KW-0520">NAD</keyword>
<accession>A0A8T7M7J4</accession>
<dbReference type="Pfam" id="PF21570">
    <property type="entry name" value="ArgZ-like_C_2nd"/>
    <property type="match status" value="1"/>
</dbReference>
<keyword evidence="12" id="KW-1185">Reference proteome</keyword>
<evidence type="ECO:0000313" key="10">
    <source>
        <dbReference type="EMBL" id="WJW67995.1"/>
    </source>
</evidence>
<dbReference type="EMBL" id="CP128400">
    <property type="protein sequence ID" value="WJW67995.1"/>
    <property type="molecule type" value="Genomic_DNA"/>
</dbReference>
<dbReference type="InterPro" id="IPR048963">
    <property type="entry name" value="ArgZ/ArgE-like_C_2nd"/>
</dbReference>
<evidence type="ECO:0000256" key="4">
    <source>
        <dbReference type="ARBA" id="ARBA00023239"/>
    </source>
</evidence>
<dbReference type="InterPro" id="IPR007545">
    <property type="entry name" value="LOR/SDH_bifunc_enz_cons_dom"/>
</dbReference>
<reference evidence="9 11" key="1">
    <citation type="submission" date="2020-06" db="EMBL/GenBank/DDBJ databases">
        <title>Anoxygenic phototrophic Chloroflexota member uses a Type I reaction center.</title>
        <authorList>
            <person name="Tsuji J.M."/>
            <person name="Shaw N.A."/>
            <person name="Nagashima S."/>
            <person name="Venkiteswaran J."/>
            <person name="Schiff S.L."/>
            <person name="Hanada S."/>
            <person name="Tank M."/>
            <person name="Neufeld J.D."/>
        </authorList>
    </citation>
    <scope>NUCLEOTIDE SEQUENCE [LARGE SCALE GENOMIC DNA]</scope>
    <source>
        <strain evidence="9">L227-S17</strain>
    </source>
</reference>
<organism evidence="9 11">
    <name type="scientific">Candidatus Chlorohelix allophototropha</name>
    <dbReference type="NCBI Taxonomy" id="3003348"/>
    <lineage>
        <taxon>Bacteria</taxon>
        <taxon>Bacillati</taxon>
        <taxon>Chloroflexota</taxon>
        <taxon>Chloroflexia</taxon>
        <taxon>Candidatus Chloroheliales</taxon>
        <taxon>Candidatus Chloroheliaceae</taxon>
        <taxon>Candidatus Chlorohelix</taxon>
    </lineage>
</organism>
<evidence type="ECO:0000313" key="11">
    <source>
        <dbReference type="Proteomes" id="UP000521676"/>
    </source>
</evidence>
<proteinExistence type="predicted"/>
<evidence type="ECO:0000256" key="1">
    <source>
        <dbReference type="ARBA" id="ARBA00001911"/>
    </source>
</evidence>
<dbReference type="RefSeq" id="WP_341469899.1">
    <property type="nucleotide sequence ID" value="NZ_CP128400.1"/>
</dbReference>
<dbReference type="Gene3D" id="3.40.50.10690">
    <property type="entry name" value="putative lor/sdh protein like domains"/>
    <property type="match status" value="1"/>
</dbReference>
<evidence type="ECO:0000313" key="12">
    <source>
        <dbReference type="Proteomes" id="UP001431572"/>
    </source>
</evidence>
<dbReference type="NCBIfam" id="TIGR00300">
    <property type="entry name" value="TIGR00300 family protein"/>
    <property type="match status" value="1"/>
</dbReference>
<feature type="domain" description="Arginine dihydrolase ArgZ/ArgE-like C-terminal first subdomain" evidence="8">
    <location>
        <begin position="107"/>
        <end position="189"/>
    </location>
</feature>
<dbReference type="Proteomes" id="UP000521676">
    <property type="component" value="Unassembled WGS sequence"/>
</dbReference>
<keyword evidence="4" id="KW-0456">Lyase</keyword>
<dbReference type="Gene3D" id="2.40.420.10">
    <property type="entry name" value="conserved putative lor/sdh protein from methanococcus maripaludis s2 domain"/>
    <property type="match status" value="1"/>
</dbReference>
<evidence type="ECO:0000313" key="9">
    <source>
        <dbReference type="EMBL" id="NWJ48054.1"/>
    </source>
</evidence>
<dbReference type="InterPro" id="IPR005239">
    <property type="entry name" value="ArgZ/ArgE-like"/>
</dbReference>
<dbReference type="EC" id="4.3.1.12" evidence="5"/>
<evidence type="ECO:0000259" key="7">
    <source>
        <dbReference type="Pfam" id="PF21570"/>
    </source>
</evidence>
<name>A0A8T7M7J4_9CHLR</name>
<dbReference type="GO" id="GO:0008473">
    <property type="term" value="F:ornithine cyclodeaminase activity"/>
    <property type="evidence" value="ECO:0007669"/>
    <property type="project" value="UniProtKB-EC"/>
</dbReference>
<evidence type="ECO:0000256" key="3">
    <source>
        <dbReference type="ARBA" id="ARBA00023027"/>
    </source>
</evidence>
<dbReference type="InterPro" id="IPR048964">
    <property type="entry name" value="ArgZ/ArgE-like_C_1st"/>
</dbReference>
<dbReference type="EMBL" id="JACATZ010000003">
    <property type="protein sequence ID" value="NWJ48054.1"/>
    <property type="molecule type" value="Genomic_DNA"/>
</dbReference>
<gene>
    <name evidence="9" type="ORF">HXX08_19540</name>
    <name evidence="10" type="ORF">OZ401_003590</name>
</gene>
<sequence>MTQQLYQQTIELRGHIVDSLILPQLMDGIMDLGGNYEVEEFELGRNKTEPSYCRMRIIATTDRILMDALLVAQRLGAVILSDADAKFEPVPRDGVFPLDFYATTNLQTHIRINGVWLPVDKTEMDCGIIYDAEKGTAECIPMTKVKKGDLLAVGHSGIRLEVLERERQREIFGFMNSAVSSEKPKELAISGLVEEIKHVKARGGKILLVGGPAIAHTGSAKYVSRLIEMGFVDVLFAGNALGVHDIETALYGTSLGVSLSSGLNAEHGHQHHLKAINTIRYYGSIAQAVEQGVLKSGIMYTCTKHNIPFVLCGSIRDDGPLPEVITDVLVAQDVMREHLEGVEITLMVSTMLHSIAVGNLLPARVRLVCVDINPTVVTKLADRGSNQALGIVTDVESFLGELYRQLSGNNGN</sequence>
<feature type="domain" description="Arginine dihydrolase ArgZ/ArgE-like C-terminal second subdomain" evidence="7">
    <location>
        <begin position="193"/>
        <end position="402"/>
    </location>
</feature>
<evidence type="ECO:0000259" key="6">
    <source>
        <dbReference type="Pfam" id="PF04455"/>
    </source>
</evidence>
<feature type="domain" description="LOR/SDH bifunctional enzyme conserved" evidence="6">
    <location>
        <begin position="8"/>
        <end position="105"/>
    </location>
</feature>
<dbReference type="AlphaFoldDB" id="A0A8T7M7J4"/>
<comment type="cofactor">
    <cofactor evidence="1">
        <name>NAD(+)</name>
        <dbReference type="ChEBI" id="CHEBI:57540"/>
    </cofactor>
</comment>
<dbReference type="Proteomes" id="UP001431572">
    <property type="component" value="Chromosome 2"/>
</dbReference>
<dbReference type="Pfam" id="PF04455">
    <property type="entry name" value="Saccharop_dh_N"/>
    <property type="match status" value="1"/>
</dbReference>
<keyword evidence="2" id="KW-0547">Nucleotide-binding</keyword>
<dbReference type="Pfam" id="PF21571">
    <property type="entry name" value="ArgZ-like_C_1st"/>
    <property type="match status" value="1"/>
</dbReference>
<evidence type="ECO:0000256" key="2">
    <source>
        <dbReference type="ARBA" id="ARBA00022741"/>
    </source>
</evidence>
<dbReference type="CDD" id="cd12144">
    <property type="entry name" value="SDH_N_domain"/>
    <property type="match status" value="1"/>
</dbReference>
<dbReference type="GO" id="GO:0000166">
    <property type="term" value="F:nucleotide binding"/>
    <property type="evidence" value="ECO:0007669"/>
    <property type="project" value="UniProtKB-KW"/>
</dbReference>
<reference evidence="10" key="2">
    <citation type="journal article" date="2024" name="Nature">
        <title>Anoxygenic phototroph of the Chloroflexota uses a type I reaction centre.</title>
        <authorList>
            <person name="Tsuji J.M."/>
            <person name="Shaw N.A."/>
            <person name="Nagashima S."/>
            <person name="Venkiteswaran J.J."/>
            <person name="Schiff S.L."/>
            <person name="Watanabe T."/>
            <person name="Fukui M."/>
            <person name="Hanada S."/>
            <person name="Tank M."/>
            <person name="Neufeld J.D."/>
        </authorList>
    </citation>
    <scope>NUCLEOTIDE SEQUENCE</scope>
    <source>
        <strain evidence="10">L227-S17</strain>
    </source>
</reference>
<evidence type="ECO:0000256" key="5">
    <source>
        <dbReference type="ARBA" id="ARBA00066346"/>
    </source>
</evidence>
<protein>
    <recommendedName>
        <fullName evidence="5">ornithine cyclodeaminase</fullName>
        <ecNumber evidence="5">4.3.1.12</ecNumber>
    </recommendedName>
</protein>
<evidence type="ECO:0000259" key="8">
    <source>
        <dbReference type="Pfam" id="PF21571"/>
    </source>
</evidence>